<feature type="compositionally biased region" description="Basic residues" evidence="1">
    <location>
        <begin position="48"/>
        <end position="57"/>
    </location>
</feature>
<dbReference type="EMBL" id="JACEIK010001433">
    <property type="protein sequence ID" value="MCD7469352.1"/>
    <property type="molecule type" value="Genomic_DNA"/>
</dbReference>
<feature type="compositionally biased region" description="Basic and acidic residues" evidence="1">
    <location>
        <begin position="19"/>
        <end position="30"/>
    </location>
</feature>
<dbReference type="Proteomes" id="UP000823775">
    <property type="component" value="Unassembled WGS sequence"/>
</dbReference>
<protein>
    <submittedName>
        <fullName evidence="2">Uncharacterized protein</fullName>
    </submittedName>
</protein>
<feature type="region of interest" description="Disordered" evidence="1">
    <location>
        <begin position="1"/>
        <end position="57"/>
    </location>
</feature>
<gene>
    <name evidence="2" type="ORF">HAX54_008317</name>
</gene>
<comment type="caution">
    <text evidence="2">The sequence shown here is derived from an EMBL/GenBank/DDBJ whole genome shotgun (WGS) entry which is preliminary data.</text>
</comment>
<evidence type="ECO:0000256" key="1">
    <source>
        <dbReference type="SAM" id="MobiDB-lite"/>
    </source>
</evidence>
<keyword evidence="3" id="KW-1185">Reference proteome</keyword>
<organism evidence="2 3">
    <name type="scientific">Datura stramonium</name>
    <name type="common">Jimsonweed</name>
    <name type="synonym">Common thornapple</name>
    <dbReference type="NCBI Taxonomy" id="4076"/>
    <lineage>
        <taxon>Eukaryota</taxon>
        <taxon>Viridiplantae</taxon>
        <taxon>Streptophyta</taxon>
        <taxon>Embryophyta</taxon>
        <taxon>Tracheophyta</taxon>
        <taxon>Spermatophyta</taxon>
        <taxon>Magnoliopsida</taxon>
        <taxon>eudicotyledons</taxon>
        <taxon>Gunneridae</taxon>
        <taxon>Pentapetalae</taxon>
        <taxon>asterids</taxon>
        <taxon>lamiids</taxon>
        <taxon>Solanales</taxon>
        <taxon>Solanaceae</taxon>
        <taxon>Solanoideae</taxon>
        <taxon>Datureae</taxon>
        <taxon>Datura</taxon>
    </lineage>
</organism>
<reference evidence="2 3" key="1">
    <citation type="journal article" date="2021" name="BMC Genomics">
        <title>Datura genome reveals duplications of psychoactive alkaloid biosynthetic genes and high mutation rate following tissue culture.</title>
        <authorList>
            <person name="Rajewski A."/>
            <person name="Carter-House D."/>
            <person name="Stajich J."/>
            <person name="Litt A."/>
        </authorList>
    </citation>
    <scope>NUCLEOTIDE SEQUENCE [LARGE SCALE GENOMIC DNA]</scope>
    <source>
        <strain evidence="2">AR-01</strain>
    </source>
</reference>
<accession>A0ABS8TFR5</accession>
<evidence type="ECO:0000313" key="3">
    <source>
        <dbReference type="Proteomes" id="UP000823775"/>
    </source>
</evidence>
<name>A0ABS8TFR5_DATST</name>
<evidence type="ECO:0000313" key="2">
    <source>
        <dbReference type="EMBL" id="MCD7469352.1"/>
    </source>
</evidence>
<sequence>MYRKEPITLEQVQQAHNSCDVRRHFERDKDDEASELFVRGRTSQQGRSKSKHRSKSH</sequence>
<proteinExistence type="predicted"/>
<feature type="non-terminal residue" evidence="2">
    <location>
        <position position="57"/>
    </location>
</feature>